<dbReference type="AlphaFoldDB" id="A0A7C3KK82"/>
<organism evidence="1">
    <name type="scientific">Oscillatoriales cyanobacterium SpSt-418</name>
    <dbReference type="NCBI Taxonomy" id="2282169"/>
    <lineage>
        <taxon>Bacteria</taxon>
        <taxon>Bacillati</taxon>
        <taxon>Cyanobacteriota</taxon>
        <taxon>Cyanophyceae</taxon>
        <taxon>Oscillatoriophycideae</taxon>
        <taxon>Oscillatoriales</taxon>
    </lineage>
</organism>
<dbReference type="EMBL" id="DSRU01000372">
    <property type="protein sequence ID" value="HFN01103.1"/>
    <property type="molecule type" value="Genomic_DNA"/>
</dbReference>
<comment type="caution">
    <text evidence="1">The sequence shown here is derived from an EMBL/GenBank/DDBJ whole genome shotgun (WGS) entry which is preliminary data.</text>
</comment>
<sequence>MTLAGLFAVGCTPRTATGGENEATQAQNPSIPEYPPLYNVDVEVCGNIIAPLKDGKRCITTQLQLWGPVGEAKLVRTGVALPSVSAVQHKVAIASKGCYPAYSQPSQAQFYWADTIIQVNRGGKTTIEVKPTQLSNQQVHELVTGKLSNSSVPTFGGVDCEPAPAS</sequence>
<gene>
    <name evidence="1" type="ORF">ENR64_25790</name>
</gene>
<proteinExistence type="predicted"/>
<protein>
    <submittedName>
        <fullName evidence="1">Uncharacterized protein</fullName>
    </submittedName>
</protein>
<accession>A0A7C3KK82</accession>
<reference evidence="1" key="1">
    <citation type="journal article" date="2020" name="mSystems">
        <title>Genome- and Community-Level Interaction Insights into Carbon Utilization and Element Cycling Functions of Hydrothermarchaeota in Hydrothermal Sediment.</title>
        <authorList>
            <person name="Zhou Z."/>
            <person name="Liu Y."/>
            <person name="Xu W."/>
            <person name="Pan J."/>
            <person name="Luo Z.H."/>
            <person name="Li M."/>
        </authorList>
    </citation>
    <scope>NUCLEOTIDE SEQUENCE [LARGE SCALE GENOMIC DNA]</scope>
    <source>
        <strain evidence="1">SpSt-418</strain>
    </source>
</reference>
<name>A0A7C3KK82_9CYAN</name>
<evidence type="ECO:0000313" key="1">
    <source>
        <dbReference type="EMBL" id="HFN01103.1"/>
    </source>
</evidence>